<protein>
    <recommendedName>
        <fullName evidence="5">SMI1/KNR4 family protein</fullName>
    </recommendedName>
</protein>
<evidence type="ECO:0000313" key="4">
    <source>
        <dbReference type="Proteomes" id="UP000279972"/>
    </source>
</evidence>
<sequence>MKTKQQIIEKAWGLNYNEFKDFIDEDGWGKYPDFQKHEMTEKIKPLEFRFSDFRPLSLHGIENNNGWIKVEDVLPDEGREVVCFNKAWINEDFNPKGIRIGFLNGSEWTTAHYWNYQDTYVTISHSYCDNDEEFSDEIRESIDPTHYRLITDKPPIY</sequence>
<evidence type="ECO:0000313" key="3">
    <source>
        <dbReference type="Proteomes" id="UP000236262"/>
    </source>
</evidence>
<gene>
    <name evidence="2" type="ORF">C1637_09835</name>
    <name evidence="1" type="ORF">EG342_09865</name>
</gene>
<dbReference type="EMBL" id="PPEH01000003">
    <property type="protein sequence ID" value="PNW14135.1"/>
    <property type="molecule type" value="Genomic_DNA"/>
</dbReference>
<dbReference type="AlphaFoldDB" id="A0A3G6RM19"/>
<dbReference type="KEGG" id="clac:EG342_09865"/>
<dbReference type="Proteomes" id="UP000236262">
    <property type="component" value="Unassembled WGS sequence"/>
</dbReference>
<proteinExistence type="predicted"/>
<organism evidence="2 3">
    <name type="scientific">Chryseobacterium lactis</name>
    <dbReference type="NCBI Taxonomy" id="1241981"/>
    <lineage>
        <taxon>Bacteria</taxon>
        <taxon>Pseudomonadati</taxon>
        <taxon>Bacteroidota</taxon>
        <taxon>Flavobacteriia</taxon>
        <taxon>Flavobacteriales</taxon>
        <taxon>Weeksellaceae</taxon>
        <taxon>Chryseobacterium group</taxon>
        <taxon>Chryseobacterium</taxon>
    </lineage>
</organism>
<dbReference type="Proteomes" id="UP000279972">
    <property type="component" value="Chromosome"/>
</dbReference>
<reference evidence="2 3" key="1">
    <citation type="submission" date="2018-01" db="EMBL/GenBank/DDBJ databases">
        <title>Draft genome sequences of Chryseobacterium lactis NCTC11390, Chryseobacterium oncorhynchi 701B-08, and Chryseobacterium viscerum 687B-08.</title>
        <authorList>
            <person name="Jeong J.-J."/>
            <person name="Lee Y.J."/>
            <person name="Park B."/>
            <person name="Choi I.-G."/>
            <person name="Kim K.D."/>
        </authorList>
    </citation>
    <scope>NUCLEOTIDE SEQUENCE [LARGE SCALE GENOMIC DNA]</scope>
    <source>
        <strain evidence="2 3">NCTC11390</strain>
    </source>
</reference>
<evidence type="ECO:0008006" key="5">
    <source>
        <dbReference type="Google" id="ProtNLM"/>
    </source>
</evidence>
<keyword evidence="4" id="KW-1185">Reference proteome</keyword>
<reference evidence="1 4" key="2">
    <citation type="submission" date="2018-11" db="EMBL/GenBank/DDBJ databases">
        <title>Proposal to divide the Flavobacteriaceae and reorganize its genera based on Amino Acid Identity values calculated from whole genome sequences.</title>
        <authorList>
            <person name="Nicholson A.C."/>
            <person name="Gulvik C.A."/>
            <person name="Whitney A.M."/>
            <person name="Humrighouse B.W."/>
            <person name="Bell M."/>
            <person name="Holmes B."/>
            <person name="Steigerwalt A.G."/>
            <person name="Villarma A."/>
            <person name="Sheth M."/>
            <person name="Batra D."/>
            <person name="Pryor J."/>
            <person name="Bernardet J.-F."/>
            <person name="Hugo C."/>
            <person name="Kampfer P."/>
            <person name="Newman J."/>
            <person name="McQuiston J.R."/>
        </authorList>
    </citation>
    <scope>NUCLEOTIDE SEQUENCE [LARGE SCALE GENOMIC DNA]</scope>
    <source>
        <strain evidence="1 4">KC_1864</strain>
    </source>
</reference>
<name>A0A3G6RM19_CHRLC</name>
<dbReference type="EMBL" id="CP033924">
    <property type="protein sequence ID" value="AZA82189.1"/>
    <property type="molecule type" value="Genomic_DNA"/>
</dbReference>
<dbReference type="RefSeq" id="WP_103291444.1">
    <property type="nucleotide sequence ID" value="NZ_CP033924.1"/>
</dbReference>
<dbReference type="OrthoDB" id="799784at2"/>
<evidence type="ECO:0000313" key="2">
    <source>
        <dbReference type="EMBL" id="PNW14135.1"/>
    </source>
</evidence>
<evidence type="ECO:0000313" key="1">
    <source>
        <dbReference type="EMBL" id="AZA82189.1"/>
    </source>
</evidence>
<accession>A0A3G6RM19</accession>